<reference evidence="1 2" key="1">
    <citation type="journal article" date="2015" name="Fungal Genet. Biol.">
        <title>Evolution of novel wood decay mechanisms in Agaricales revealed by the genome sequences of Fistulina hepatica and Cylindrobasidium torrendii.</title>
        <authorList>
            <person name="Floudas D."/>
            <person name="Held B.W."/>
            <person name="Riley R."/>
            <person name="Nagy L.G."/>
            <person name="Koehler G."/>
            <person name="Ransdell A.S."/>
            <person name="Younus H."/>
            <person name="Chow J."/>
            <person name="Chiniquy J."/>
            <person name="Lipzen A."/>
            <person name="Tritt A."/>
            <person name="Sun H."/>
            <person name="Haridas S."/>
            <person name="LaButti K."/>
            <person name="Ohm R.A."/>
            <person name="Kues U."/>
            <person name="Blanchette R.A."/>
            <person name="Grigoriev I.V."/>
            <person name="Minto R.E."/>
            <person name="Hibbett D.S."/>
        </authorList>
    </citation>
    <scope>NUCLEOTIDE SEQUENCE [LARGE SCALE GENOMIC DNA]</scope>
    <source>
        <strain evidence="1 2">FP15055 ss-10</strain>
    </source>
</reference>
<protein>
    <submittedName>
        <fullName evidence="1">Uncharacterized protein</fullName>
    </submittedName>
</protein>
<evidence type="ECO:0000313" key="1">
    <source>
        <dbReference type="EMBL" id="KIY71592.1"/>
    </source>
</evidence>
<dbReference type="AlphaFoldDB" id="A0A0D7BM86"/>
<dbReference type="Proteomes" id="UP000054007">
    <property type="component" value="Unassembled WGS sequence"/>
</dbReference>
<dbReference type="EMBL" id="KN880452">
    <property type="protein sequence ID" value="KIY71592.1"/>
    <property type="molecule type" value="Genomic_DNA"/>
</dbReference>
<keyword evidence="2" id="KW-1185">Reference proteome</keyword>
<proteinExistence type="predicted"/>
<evidence type="ECO:0000313" key="2">
    <source>
        <dbReference type="Proteomes" id="UP000054007"/>
    </source>
</evidence>
<gene>
    <name evidence="1" type="ORF">CYLTODRAFT_109559</name>
</gene>
<accession>A0A0D7BM86</accession>
<name>A0A0D7BM86_9AGAR</name>
<sequence length="237" mass="25986">MLSDVHALALYIASSFTRHAPLGQPLNEIPKAMFKKRFLYLLLKCLWPGEHTNLDVPLALAVDPSLYDTIETSFLSSTPSYVCAPGLVTSPLAVPEESGSSEMQSIEHDSASELVMDHLALEDEVKEAVISPSSDSERSNSEPLLITAEGEPDDYGLDPHMHLAVFPLDRRVVDFPLLCIASPSTVLRVMSSALLHRQAIGINWMDRGLPAGKISRGALSIRSNAIAIMSKLWQRRI</sequence>
<organism evidence="1 2">
    <name type="scientific">Cylindrobasidium torrendii FP15055 ss-10</name>
    <dbReference type="NCBI Taxonomy" id="1314674"/>
    <lineage>
        <taxon>Eukaryota</taxon>
        <taxon>Fungi</taxon>
        <taxon>Dikarya</taxon>
        <taxon>Basidiomycota</taxon>
        <taxon>Agaricomycotina</taxon>
        <taxon>Agaricomycetes</taxon>
        <taxon>Agaricomycetidae</taxon>
        <taxon>Agaricales</taxon>
        <taxon>Marasmiineae</taxon>
        <taxon>Physalacriaceae</taxon>
        <taxon>Cylindrobasidium</taxon>
    </lineage>
</organism>